<dbReference type="PANTHER" id="PTHR12409:SF0">
    <property type="entry name" value="PREFOLDIN SUBUNIT 3"/>
    <property type="match status" value="1"/>
</dbReference>
<dbReference type="InterPro" id="IPR004127">
    <property type="entry name" value="Prefoldin_subunit_alpha"/>
</dbReference>
<sequence length="187" mass="21250">MAEESSASMVTTRDTVPTATFIENIDAFMKKEGSAEAALEKLQRFYTACKTMEQRLVQRKAKLKVKLPEIESTYNALRQMQAQAERCEPLVTHYELAQSVFAKAIVPVHEENKVGLWLGANVMLEYPREEAIALLEKNLAQAKAALLDLTEDQGMLRDQITTTEVNMARVFNWDVKERRKNKAQEGE</sequence>
<protein>
    <recommendedName>
        <fullName evidence="3">Prefoldin subunit 3</fullName>
    </recommendedName>
</protein>
<dbReference type="Pfam" id="PF02996">
    <property type="entry name" value="Prefoldin"/>
    <property type="match status" value="1"/>
</dbReference>
<dbReference type="GO" id="GO:0007017">
    <property type="term" value="P:microtubule-based process"/>
    <property type="evidence" value="ECO:0007669"/>
    <property type="project" value="TreeGrafter"/>
</dbReference>
<evidence type="ECO:0000313" key="4">
    <source>
        <dbReference type="EMBL" id="CAD8617080.1"/>
    </source>
</evidence>
<evidence type="ECO:0000256" key="2">
    <source>
        <dbReference type="ARBA" id="ARBA00023186"/>
    </source>
</evidence>
<proteinExistence type="inferred from homology"/>
<dbReference type="PIRSF" id="PIRSF016396">
    <property type="entry name" value="Prefoldin_subunit_3"/>
    <property type="match status" value="1"/>
</dbReference>
<organism evidence="4">
    <name type="scientific">Coccolithus braarudii</name>
    <dbReference type="NCBI Taxonomy" id="221442"/>
    <lineage>
        <taxon>Eukaryota</taxon>
        <taxon>Haptista</taxon>
        <taxon>Haptophyta</taxon>
        <taxon>Prymnesiophyceae</taxon>
        <taxon>Coccolithales</taxon>
        <taxon>Coccolithaceae</taxon>
        <taxon>Coccolithus</taxon>
    </lineage>
</organism>
<dbReference type="GO" id="GO:0016272">
    <property type="term" value="C:prefoldin complex"/>
    <property type="evidence" value="ECO:0007669"/>
    <property type="project" value="UniProtKB-UniRule"/>
</dbReference>
<name>A0A7S0Q8Z1_9EUKA</name>
<keyword evidence="2 3" id="KW-0143">Chaperone</keyword>
<comment type="subunit">
    <text evidence="3">Heterohexamer of two PFD-alpha type and four PFD-beta type subunits.</text>
</comment>
<dbReference type="Gene3D" id="1.10.287.370">
    <property type="match status" value="1"/>
</dbReference>
<dbReference type="GO" id="GO:0005737">
    <property type="term" value="C:cytoplasm"/>
    <property type="evidence" value="ECO:0007669"/>
    <property type="project" value="TreeGrafter"/>
</dbReference>
<dbReference type="InterPro" id="IPR009053">
    <property type="entry name" value="Prefoldin"/>
</dbReference>
<dbReference type="FunFam" id="1.10.287.370:FF:000001">
    <property type="entry name" value="Prefoldin subunit 3"/>
    <property type="match status" value="1"/>
</dbReference>
<dbReference type="CDD" id="cd23156">
    <property type="entry name" value="Prefoldin_3"/>
    <property type="match status" value="1"/>
</dbReference>
<accession>A0A7S0Q8Z1</accession>
<comment type="function">
    <text evidence="3">Binds specifically to cytosolic chaperonin (c-CPN) and transfers target proteins to it. Binds to nascent polypeptide chain and promotes folding in an environment in which there are many competing pathways for nonnative proteins.</text>
</comment>
<dbReference type="GO" id="GO:0015631">
    <property type="term" value="F:tubulin binding"/>
    <property type="evidence" value="ECO:0007669"/>
    <property type="project" value="TreeGrafter"/>
</dbReference>
<dbReference type="GO" id="GO:0006457">
    <property type="term" value="P:protein folding"/>
    <property type="evidence" value="ECO:0007669"/>
    <property type="project" value="UniProtKB-UniRule"/>
</dbReference>
<dbReference type="AlphaFoldDB" id="A0A7S0Q8Z1"/>
<comment type="similarity">
    <text evidence="1 3">Belongs to the prefoldin subunit alpha family.</text>
</comment>
<evidence type="ECO:0000256" key="3">
    <source>
        <dbReference type="PIRNR" id="PIRNR016396"/>
    </source>
</evidence>
<gene>
    <name evidence="4" type="ORF">CPEL01642_LOCUS20461</name>
</gene>
<dbReference type="SUPFAM" id="SSF46579">
    <property type="entry name" value="Prefoldin"/>
    <property type="match status" value="1"/>
</dbReference>
<dbReference type="InterPro" id="IPR016655">
    <property type="entry name" value="PFD3"/>
</dbReference>
<reference evidence="4" key="1">
    <citation type="submission" date="2021-01" db="EMBL/GenBank/DDBJ databases">
        <authorList>
            <person name="Corre E."/>
            <person name="Pelletier E."/>
            <person name="Niang G."/>
            <person name="Scheremetjew M."/>
            <person name="Finn R."/>
            <person name="Kale V."/>
            <person name="Holt S."/>
            <person name="Cochrane G."/>
            <person name="Meng A."/>
            <person name="Brown T."/>
            <person name="Cohen L."/>
        </authorList>
    </citation>
    <scope>NUCLEOTIDE SEQUENCE</scope>
    <source>
        <strain evidence="4">PLY182g</strain>
    </source>
</reference>
<dbReference type="PANTHER" id="PTHR12409">
    <property type="entry name" value="PREFOLDIN SUBUNIT 3"/>
    <property type="match status" value="1"/>
</dbReference>
<evidence type="ECO:0000256" key="1">
    <source>
        <dbReference type="ARBA" id="ARBA00010048"/>
    </source>
</evidence>
<dbReference type="GO" id="GO:0007021">
    <property type="term" value="P:tubulin complex assembly"/>
    <property type="evidence" value="ECO:0007669"/>
    <property type="project" value="TreeGrafter"/>
</dbReference>
<dbReference type="EMBL" id="HBEY01042836">
    <property type="protein sequence ID" value="CAD8617080.1"/>
    <property type="molecule type" value="Transcribed_RNA"/>
</dbReference>